<accession>A0A090RTF5</accession>
<protein>
    <recommendedName>
        <fullName evidence="1">DUF5675 domain-containing protein</fullName>
    </recommendedName>
</protein>
<dbReference type="AlphaFoldDB" id="A0A090RTF5"/>
<dbReference type="Pfam" id="PF18925">
    <property type="entry name" value="DUF5675"/>
    <property type="match status" value="1"/>
</dbReference>
<dbReference type="STRING" id="990268.JCM19235_1969"/>
<reference evidence="2 3" key="1">
    <citation type="submission" date="2014-09" db="EMBL/GenBank/DDBJ databases">
        <title>Vibrio maritimus JCM 19235. (C45) whole genome shotgun sequence.</title>
        <authorList>
            <person name="Sawabe T."/>
            <person name="Meirelles P."/>
            <person name="Nakanishi M."/>
            <person name="Sayaka M."/>
            <person name="Hattori M."/>
            <person name="Ohkuma M."/>
        </authorList>
    </citation>
    <scope>NUCLEOTIDE SEQUENCE [LARGE SCALE GENOMIC DNA]</scope>
    <source>
        <strain evidence="3">JCM19235</strain>
    </source>
</reference>
<gene>
    <name evidence="2" type="ORF">JCM19235_1969</name>
</gene>
<organism evidence="2 3">
    <name type="scientific">Vibrio maritimus</name>
    <dbReference type="NCBI Taxonomy" id="990268"/>
    <lineage>
        <taxon>Bacteria</taxon>
        <taxon>Pseudomonadati</taxon>
        <taxon>Pseudomonadota</taxon>
        <taxon>Gammaproteobacteria</taxon>
        <taxon>Vibrionales</taxon>
        <taxon>Vibrionaceae</taxon>
        <taxon>Vibrio</taxon>
    </lineage>
</organism>
<dbReference type="Proteomes" id="UP000029228">
    <property type="component" value="Unassembled WGS sequence"/>
</dbReference>
<keyword evidence="3" id="KW-1185">Reference proteome</keyword>
<comment type="caution">
    <text evidence="2">The sequence shown here is derived from an EMBL/GenBank/DDBJ whole genome shotgun (WGS) entry which is preliminary data.</text>
</comment>
<proteinExistence type="predicted"/>
<evidence type="ECO:0000259" key="1">
    <source>
        <dbReference type="Pfam" id="PF18925"/>
    </source>
</evidence>
<evidence type="ECO:0000313" key="2">
    <source>
        <dbReference type="EMBL" id="GAL18546.1"/>
    </source>
</evidence>
<sequence>MLNIEGFRCFTLELPWRNNQQNISCIPAGTYWAFKRISPSNGAVLQLEGVPNRTFIQIHKGNYTSQIAGCILVGDSLRDINGDGIPDVTNSTSTLHKLLERLPDRFQLEIR</sequence>
<dbReference type="EMBL" id="BBMR01000003">
    <property type="protein sequence ID" value="GAL18546.1"/>
    <property type="molecule type" value="Genomic_DNA"/>
</dbReference>
<feature type="domain" description="DUF5675" evidence="1">
    <location>
        <begin position="6"/>
        <end position="102"/>
    </location>
</feature>
<name>A0A090RTF5_9VIBR</name>
<dbReference type="InterPro" id="IPR043732">
    <property type="entry name" value="DUF5675"/>
</dbReference>
<evidence type="ECO:0000313" key="3">
    <source>
        <dbReference type="Proteomes" id="UP000029228"/>
    </source>
</evidence>